<dbReference type="InterPro" id="IPR005821">
    <property type="entry name" value="Ion_trans_dom"/>
</dbReference>
<dbReference type="PROSITE" id="PS00018">
    <property type="entry name" value="EF_HAND_1"/>
    <property type="match status" value="1"/>
</dbReference>
<dbReference type="InterPro" id="IPR011992">
    <property type="entry name" value="EF-hand-dom_pair"/>
</dbReference>
<dbReference type="OrthoDB" id="425813at2759"/>
<feature type="compositionally biased region" description="Low complexity" evidence="6">
    <location>
        <begin position="466"/>
        <end position="486"/>
    </location>
</feature>
<accession>A0A1Q9EV87</accession>
<dbReference type="AlphaFoldDB" id="A0A1Q9EV87"/>
<organism evidence="9 10">
    <name type="scientific">Symbiodinium microadriaticum</name>
    <name type="common">Dinoflagellate</name>
    <name type="synonym">Zooxanthella microadriatica</name>
    <dbReference type="NCBI Taxonomy" id="2951"/>
    <lineage>
        <taxon>Eukaryota</taxon>
        <taxon>Sar</taxon>
        <taxon>Alveolata</taxon>
        <taxon>Dinophyceae</taxon>
        <taxon>Suessiales</taxon>
        <taxon>Symbiodiniaceae</taxon>
        <taxon>Symbiodinium</taxon>
    </lineage>
</organism>
<dbReference type="GO" id="GO:0005509">
    <property type="term" value="F:calcium ion binding"/>
    <property type="evidence" value="ECO:0007669"/>
    <property type="project" value="InterPro"/>
</dbReference>
<dbReference type="Pfam" id="PF00520">
    <property type="entry name" value="Ion_trans"/>
    <property type="match status" value="2"/>
</dbReference>
<dbReference type="GO" id="GO:0086010">
    <property type="term" value="P:membrane depolarization during action potential"/>
    <property type="evidence" value="ECO:0007669"/>
    <property type="project" value="TreeGrafter"/>
</dbReference>
<feature type="region of interest" description="Disordered" evidence="6">
    <location>
        <begin position="461"/>
        <end position="540"/>
    </location>
</feature>
<keyword evidence="3" id="KW-0106">Calcium</keyword>
<dbReference type="InterPro" id="IPR018247">
    <property type="entry name" value="EF_Hand_1_Ca_BS"/>
</dbReference>
<evidence type="ECO:0000313" key="9">
    <source>
        <dbReference type="EMBL" id="OLQ11319.1"/>
    </source>
</evidence>
<evidence type="ECO:0000313" key="10">
    <source>
        <dbReference type="Proteomes" id="UP000186817"/>
    </source>
</evidence>
<comment type="subcellular location">
    <subcellularLocation>
        <location evidence="1">Membrane</location>
        <topology evidence="1">Multi-pass membrane protein</topology>
    </subcellularLocation>
</comment>
<dbReference type="SMART" id="SM00054">
    <property type="entry name" value="EFh"/>
    <property type="match status" value="2"/>
</dbReference>
<feature type="region of interest" description="Disordered" evidence="6">
    <location>
        <begin position="1"/>
        <end position="20"/>
    </location>
</feature>
<evidence type="ECO:0000256" key="6">
    <source>
        <dbReference type="SAM" id="MobiDB-lite"/>
    </source>
</evidence>
<dbReference type="GO" id="GO:0005248">
    <property type="term" value="F:voltage-gated sodium channel activity"/>
    <property type="evidence" value="ECO:0007669"/>
    <property type="project" value="TreeGrafter"/>
</dbReference>
<dbReference type="InterPro" id="IPR002048">
    <property type="entry name" value="EF_hand_dom"/>
</dbReference>
<keyword evidence="2 7" id="KW-0812">Transmembrane</keyword>
<evidence type="ECO:0000256" key="2">
    <source>
        <dbReference type="ARBA" id="ARBA00022692"/>
    </source>
</evidence>
<keyword evidence="4 7" id="KW-1133">Transmembrane helix</keyword>
<protein>
    <submittedName>
        <fullName evidence="9">Voltage-dependent T-type calcium channel subunit alpha-1H</fullName>
    </submittedName>
</protein>
<reference evidence="9 10" key="1">
    <citation type="submission" date="2016-02" db="EMBL/GenBank/DDBJ databases">
        <title>Genome analysis of coral dinoflagellate symbionts highlights evolutionary adaptations to a symbiotic lifestyle.</title>
        <authorList>
            <person name="Aranda M."/>
            <person name="Li Y."/>
            <person name="Liew Y.J."/>
            <person name="Baumgarten S."/>
            <person name="Simakov O."/>
            <person name="Wilson M."/>
            <person name="Piel J."/>
            <person name="Ashoor H."/>
            <person name="Bougouffa S."/>
            <person name="Bajic V.B."/>
            <person name="Ryu T."/>
            <person name="Ravasi T."/>
            <person name="Bayer T."/>
            <person name="Micklem G."/>
            <person name="Kim H."/>
            <person name="Bhak J."/>
            <person name="Lajeunesse T.C."/>
            <person name="Voolstra C.R."/>
        </authorList>
    </citation>
    <scope>NUCLEOTIDE SEQUENCE [LARGE SCALE GENOMIC DNA]</scope>
    <source>
        <strain evidence="9 10">CCMP2467</strain>
    </source>
</reference>
<dbReference type="PANTHER" id="PTHR10037">
    <property type="entry name" value="VOLTAGE-GATED CATION CHANNEL CALCIUM AND SODIUM"/>
    <property type="match status" value="1"/>
</dbReference>
<dbReference type="GO" id="GO:0001518">
    <property type="term" value="C:voltage-gated sodium channel complex"/>
    <property type="evidence" value="ECO:0007669"/>
    <property type="project" value="TreeGrafter"/>
</dbReference>
<feature type="domain" description="EF-hand" evidence="8">
    <location>
        <begin position="960"/>
        <end position="995"/>
    </location>
</feature>
<feature type="transmembrane region" description="Helical" evidence="7">
    <location>
        <begin position="594"/>
        <end position="616"/>
    </location>
</feature>
<dbReference type="InterPro" id="IPR043203">
    <property type="entry name" value="VGCC_Ca_Na"/>
</dbReference>
<dbReference type="EMBL" id="LSRX01000061">
    <property type="protein sequence ID" value="OLQ11319.1"/>
    <property type="molecule type" value="Genomic_DNA"/>
</dbReference>
<dbReference type="Proteomes" id="UP000186817">
    <property type="component" value="Unassembled WGS sequence"/>
</dbReference>
<evidence type="ECO:0000259" key="8">
    <source>
        <dbReference type="PROSITE" id="PS50222"/>
    </source>
</evidence>
<feature type="transmembrane region" description="Helical" evidence="7">
    <location>
        <begin position="729"/>
        <end position="750"/>
    </location>
</feature>
<dbReference type="CDD" id="cd00051">
    <property type="entry name" value="EFh"/>
    <property type="match status" value="1"/>
</dbReference>
<dbReference type="SUPFAM" id="SSF81324">
    <property type="entry name" value="Voltage-gated potassium channels"/>
    <property type="match status" value="1"/>
</dbReference>
<feature type="transmembrane region" description="Helical" evidence="7">
    <location>
        <begin position="636"/>
        <end position="656"/>
    </location>
</feature>
<dbReference type="Gene3D" id="1.20.120.350">
    <property type="entry name" value="Voltage-gated potassium channels. Chain C"/>
    <property type="match status" value="2"/>
</dbReference>
<proteinExistence type="predicted"/>
<dbReference type="SUPFAM" id="SSF47473">
    <property type="entry name" value="EF-hand"/>
    <property type="match status" value="1"/>
</dbReference>
<evidence type="ECO:0000256" key="4">
    <source>
        <dbReference type="ARBA" id="ARBA00022989"/>
    </source>
</evidence>
<feature type="transmembrane region" description="Helical" evidence="7">
    <location>
        <begin position="369"/>
        <end position="389"/>
    </location>
</feature>
<feature type="transmembrane region" description="Helical" evidence="7">
    <location>
        <begin position="796"/>
        <end position="817"/>
    </location>
</feature>
<dbReference type="PROSITE" id="PS50222">
    <property type="entry name" value="EF_HAND_2"/>
    <property type="match status" value="1"/>
</dbReference>
<evidence type="ECO:0000256" key="5">
    <source>
        <dbReference type="ARBA" id="ARBA00023136"/>
    </source>
</evidence>
<dbReference type="Gene3D" id="1.10.238.10">
    <property type="entry name" value="EF-hand"/>
    <property type="match status" value="1"/>
</dbReference>
<comment type="caution">
    <text evidence="9">The sequence shown here is derived from an EMBL/GenBank/DDBJ whole genome shotgun (WGS) entry which is preliminary data.</text>
</comment>
<evidence type="ECO:0000256" key="3">
    <source>
        <dbReference type="ARBA" id="ARBA00022837"/>
    </source>
</evidence>
<dbReference type="InterPro" id="IPR027359">
    <property type="entry name" value="Volt_channel_dom_sf"/>
</dbReference>
<evidence type="ECO:0000256" key="7">
    <source>
        <dbReference type="SAM" id="Phobius"/>
    </source>
</evidence>
<evidence type="ECO:0000256" key="1">
    <source>
        <dbReference type="ARBA" id="ARBA00004141"/>
    </source>
</evidence>
<gene>
    <name evidence="9" type="primary">CACNA1H</name>
    <name evidence="9" type="ORF">AK812_SmicGene4853</name>
</gene>
<feature type="transmembrane region" description="Helical" evidence="7">
    <location>
        <begin position="869"/>
        <end position="894"/>
    </location>
</feature>
<sequence>MASPSFPSSQVPQQSSSSPLLPEHSLIIGMQSLQMTNSLNVYAANLPAPETPASTPLLKSSLEKVSMSDVRRAMRAEPFWYCRYLKRSRKCRDIKKYRWAVSGAQGDSALVRGVRFVMPLPQDLPSWLLNAVQDFAIRVAAKERLLVLLGLLRCLAAWAAEGGWDCAQKGAMDGCGNVCAATTPSATTEIKLEHMPYTQEEMELLKEFETLALSVSRPQEMLSSLKLQHTALQSTMVDMEDMLSTSQMQLAQLAAKVEKVQKMHREREKTVESLGIGEEVRETTESVDETNITADAPQVMATTSDVVQAILQRSDSQQEANNKTGKTHYLLEKVRQSHKPTLTFKALPPIEKGFWPFLTALCKRVTMSYYFECIISLVIVANSAMLGVESQMSMENKNLDWASQAEACFIFVYTIECILRAIAERKSPGLLLYCAILDVVSSTVCLCIFLHISDPVEFSPAPAPAPTHAAPSPTAVAQAQRQNQRQRALDPPRMQHQPNVNANARQRHSPREHTAPAPAPAPAPAHGISLSPTPRSANDHPRALEFQKSWVDSETYAQVLEGIKDGVAEGYYASYSGPSLFRVRKIDDKDKLKMALIAPADAAGGLVAGVFAGLVAAGAYGTAGGIIAGSATAETIGLGFVSLMAGLVSGAVTGAVDRVPFRRSGASTVRGDQKRQHHRTLTKCARVGFEMAEDGKFLPDESCVLLSRFFQGPNKGEQEWRWGVLRDGWFIFDVILVISAYVEQIYALVYDVSDQQVMVLRAMRLIRLVRTFRMIKQIRSIWRLVYGLVNSGQTMISTYALLFLVLYVFGVLALELISNDETLRNNEDTREILSDNFSSLGVTMITLTQFATMDSIADIYLPLTKQQPYLALYFFLLMAIVSISLMNLVTAVIVEGALEHARQDREEEQKLALVTTKQMLPEIVSLFDMVDKDSSGEIILEEMREFELKQNVPPHILDRASVDSMTELFEILDVDNSGKVNREEFVEGLLNIFLREVPVSALQMIKMLRLLRDSMSKVQVDMEVMKQAVGTALLTRTGSIDSNRYQLINACSFKAERVPEETTGTTVIRLDGAGKNTCNEDDLQGVADAQPVVLVMQTCSHDAPYGEHFRVQETLRFVRADRGVELQRWVEVIWVKSLPWALGALRRIIETKTVTGAEEAQPDIVRIIKEAVDNVGKS</sequence>
<keyword evidence="5 7" id="KW-0472">Membrane</keyword>
<dbReference type="PANTHER" id="PTHR10037:SF62">
    <property type="entry name" value="SODIUM CHANNEL PROTEIN 60E"/>
    <property type="match status" value="1"/>
</dbReference>
<dbReference type="Pfam" id="PF13202">
    <property type="entry name" value="EF-hand_5"/>
    <property type="match status" value="1"/>
</dbReference>
<keyword evidence="10" id="KW-1185">Reference proteome</keyword>
<dbReference type="Gene3D" id="1.10.287.70">
    <property type="match status" value="1"/>
</dbReference>
<name>A0A1Q9EV87_SYMMI</name>